<evidence type="ECO:0000313" key="3">
    <source>
        <dbReference type="EMBL" id="SCC57902.1"/>
    </source>
</evidence>
<feature type="transmembrane region" description="Helical" evidence="1">
    <location>
        <begin position="106"/>
        <end position="128"/>
    </location>
</feature>
<proteinExistence type="predicted"/>
<sequence length="151" mass="16745">MLLSQALDTVHKFTPHEFAALADLFSPELIDECLADTGVVTLRKRRRSGFTQPELQKIKSNIEKYGGTPGETINHLARRFVTLAGVVAVCAFILLLLIVFSSPDRAVAWGLAMIFAVAIMSFAQPPVISYKSWRYRKGDYFKRILPGSGVS</sequence>
<evidence type="ECO:0000259" key="2">
    <source>
        <dbReference type="Pfam" id="PF13006"/>
    </source>
</evidence>
<name>A0A1C4FPV2_9ENTR</name>
<dbReference type="InterPro" id="IPR024473">
    <property type="entry name" value="Transposases_IS4_N"/>
</dbReference>
<keyword evidence="1" id="KW-1133">Transmembrane helix</keyword>
<dbReference type="Proteomes" id="UP000198515">
    <property type="component" value="Unassembled WGS sequence"/>
</dbReference>
<organism evidence="3 4">
    <name type="scientific">Kosakonia oryziphila</name>
    <dbReference type="NCBI Taxonomy" id="1005667"/>
    <lineage>
        <taxon>Bacteria</taxon>
        <taxon>Pseudomonadati</taxon>
        <taxon>Pseudomonadota</taxon>
        <taxon>Gammaproteobacteria</taxon>
        <taxon>Enterobacterales</taxon>
        <taxon>Enterobacteriaceae</taxon>
        <taxon>Kosakonia</taxon>
    </lineage>
</organism>
<feature type="transmembrane region" description="Helical" evidence="1">
    <location>
        <begin position="80"/>
        <end position="100"/>
    </location>
</feature>
<dbReference type="EMBL" id="FMBC01000040">
    <property type="protein sequence ID" value="SCC57902.1"/>
    <property type="molecule type" value="Genomic_DNA"/>
</dbReference>
<evidence type="ECO:0000256" key="1">
    <source>
        <dbReference type="SAM" id="Phobius"/>
    </source>
</evidence>
<accession>A0A1C4FPV2</accession>
<dbReference type="AlphaFoldDB" id="A0A1C4FPV2"/>
<keyword evidence="1" id="KW-0812">Transmembrane</keyword>
<dbReference type="RefSeq" id="WP_425256062.1">
    <property type="nucleotide sequence ID" value="NZ_FMBC01000040.1"/>
</dbReference>
<reference evidence="4" key="1">
    <citation type="submission" date="2016-08" db="EMBL/GenBank/DDBJ databases">
        <authorList>
            <person name="Varghese N."/>
            <person name="Submissions Spin"/>
        </authorList>
    </citation>
    <scope>NUCLEOTIDE SEQUENCE [LARGE SCALE GENOMIC DNA]</scope>
    <source>
        <strain evidence="4">REICA_142</strain>
    </source>
</reference>
<feature type="domain" description="Transposase IS4 N-terminal" evidence="2">
    <location>
        <begin position="16"/>
        <end position="46"/>
    </location>
</feature>
<keyword evidence="4" id="KW-1185">Reference proteome</keyword>
<keyword evidence="1" id="KW-0472">Membrane</keyword>
<dbReference type="Pfam" id="PF13006">
    <property type="entry name" value="Nterm_IS4"/>
    <property type="match status" value="1"/>
</dbReference>
<gene>
    <name evidence="3" type="ORF">GA0061070_104029</name>
</gene>
<protein>
    <submittedName>
        <fullName evidence="3">Insertion element 4 transposase N-terminal</fullName>
    </submittedName>
</protein>
<evidence type="ECO:0000313" key="4">
    <source>
        <dbReference type="Proteomes" id="UP000198515"/>
    </source>
</evidence>